<name>A0AAV5WIL8_9BILA</name>
<accession>A0AAV5WIL8</accession>
<sequence>FFIRQRISSSPIESSRAAFDLNGRGPIAIVQYGHVRWGGSSCVLPLVLLRSGRLQSGHIVGRSKELQLVPLLSHDVIGEDDFAR</sequence>
<comment type="caution">
    <text evidence="1">The sequence shown here is derived from an EMBL/GenBank/DDBJ whole genome shotgun (WGS) entry which is preliminary data.</text>
</comment>
<organism evidence="1 2">
    <name type="scientific">Pristionchus fissidentatus</name>
    <dbReference type="NCBI Taxonomy" id="1538716"/>
    <lineage>
        <taxon>Eukaryota</taxon>
        <taxon>Metazoa</taxon>
        <taxon>Ecdysozoa</taxon>
        <taxon>Nematoda</taxon>
        <taxon>Chromadorea</taxon>
        <taxon>Rhabditida</taxon>
        <taxon>Rhabditina</taxon>
        <taxon>Diplogasteromorpha</taxon>
        <taxon>Diplogasteroidea</taxon>
        <taxon>Neodiplogasteridae</taxon>
        <taxon>Pristionchus</taxon>
    </lineage>
</organism>
<gene>
    <name evidence="1" type="ORF">PFISCL1PPCAC_23089</name>
</gene>
<dbReference type="Proteomes" id="UP001432322">
    <property type="component" value="Unassembled WGS sequence"/>
</dbReference>
<dbReference type="AlphaFoldDB" id="A0AAV5WIL8"/>
<protein>
    <submittedName>
        <fullName evidence="1">Uncharacterized protein</fullName>
    </submittedName>
</protein>
<keyword evidence="2" id="KW-1185">Reference proteome</keyword>
<dbReference type="EMBL" id="BTSY01000006">
    <property type="protein sequence ID" value="GMT31792.1"/>
    <property type="molecule type" value="Genomic_DNA"/>
</dbReference>
<feature type="non-terminal residue" evidence="1">
    <location>
        <position position="1"/>
    </location>
</feature>
<reference evidence="1" key="1">
    <citation type="submission" date="2023-10" db="EMBL/GenBank/DDBJ databases">
        <title>Genome assembly of Pristionchus species.</title>
        <authorList>
            <person name="Yoshida K."/>
            <person name="Sommer R.J."/>
        </authorList>
    </citation>
    <scope>NUCLEOTIDE SEQUENCE</scope>
    <source>
        <strain evidence="1">RS5133</strain>
    </source>
</reference>
<evidence type="ECO:0000313" key="1">
    <source>
        <dbReference type="EMBL" id="GMT31792.1"/>
    </source>
</evidence>
<proteinExistence type="predicted"/>
<evidence type="ECO:0000313" key="2">
    <source>
        <dbReference type="Proteomes" id="UP001432322"/>
    </source>
</evidence>